<sequence>MWSVAVFHALVVMNLLFVTGAWCLARPSVPAAAVLVAVSVLWLFANGPIEGGILYSFSVEHGLTESDVLSVIGFVLAAVSVWRVRRSPWYR</sequence>
<dbReference type="AlphaFoldDB" id="M0QKN0"/>
<keyword evidence="1" id="KW-1133">Transmembrane helix</keyword>
<dbReference type="eggNOG" id="ENOG5034BST">
    <property type="taxonomic scope" value="Bacteria"/>
</dbReference>
<keyword evidence="3" id="KW-1185">Reference proteome</keyword>
<reference evidence="2 3" key="1">
    <citation type="submission" date="2013-01" db="EMBL/GenBank/DDBJ databases">
        <title>Whole genome shotgun sequence of Gordonia soli NBRC 108243.</title>
        <authorList>
            <person name="Isaki-Nakamura S."/>
            <person name="Hosoyama A."/>
            <person name="Tsuchikane K."/>
            <person name="Ando Y."/>
            <person name="Baba S."/>
            <person name="Ohji S."/>
            <person name="Hamada M."/>
            <person name="Tamura T."/>
            <person name="Yamazoe A."/>
            <person name="Yamazaki S."/>
            <person name="Fujita N."/>
        </authorList>
    </citation>
    <scope>NUCLEOTIDE SEQUENCE [LARGE SCALE GENOMIC DNA]</scope>
    <source>
        <strain evidence="2 3">NBRC 108243</strain>
    </source>
</reference>
<organism evidence="2 3">
    <name type="scientific">Gordonia soli NBRC 108243</name>
    <dbReference type="NCBI Taxonomy" id="1223545"/>
    <lineage>
        <taxon>Bacteria</taxon>
        <taxon>Bacillati</taxon>
        <taxon>Actinomycetota</taxon>
        <taxon>Actinomycetes</taxon>
        <taxon>Mycobacteriales</taxon>
        <taxon>Gordoniaceae</taxon>
        <taxon>Gordonia</taxon>
    </lineage>
</organism>
<feature type="transmembrane region" description="Helical" evidence="1">
    <location>
        <begin position="32"/>
        <end position="56"/>
    </location>
</feature>
<keyword evidence="1" id="KW-0812">Transmembrane</keyword>
<accession>M0QKN0</accession>
<proteinExistence type="predicted"/>
<protein>
    <submittedName>
        <fullName evidence="2">Uncharacterized protein</fullName>
    </submittedName>
</protein>
<evidence type="ECO:0000313" key="3">
    <source>
        <dbReference type="Proteomes" id="UP000011666"/>
    </source>
</evidence>
<keyword evidence="1" id="KW-0472">Membrane</keyword>
<feature type="transmembrane region" description="Helical" evidence="1">
    <location>
        <begin position="6"/>
        <end position="25"/>
    </location>
</feature>
<dbReference type="STRING" id="1223545.GS4_11_02480"/>
<comment type="caution">
    <text evidence="2">The sequence shown here is derived from an EMBL/GenBank/DDBJ whole genome shotgun (WGS) entry which is preliminary data.</text>
</comment>
<dbReference type="EMBL" id="BANX01000011">
    <property type="protein sequence ID" value="GAC67977.1"/>
    <property type="molecule type" value="Genomic_DNA"/>
</dbReference>
<dbReference type="RefSeq" id="WP_007619713.1">
    <property type="nucleotide sequence ID" value="NZ_BANX01000011.1"/>
</dbReference>
<feature type="transmembrane region" description="Helical" evidence="1">
    <location>
        <begin position="68"/>
        <end position="84"/>
    </location>
</feature>
<evidence type="ECO:0000313" key="2">
    <source>
        <dbReference type="EMBL" id="GAC67977.1"/>
    </source>
</evidence>
<name>M0QKN0_9ACTN</name>
<evidence type="ECO:0000256" key="1">
    <source>
        <dbReference type="SAM" id="Phobius"/>
    </source>
</evidence>
<dbReference type="OrthoDB" id="4478809at2"/>
<dbReference type="Proteomes" id="UP000011666">
    <property type="component" value="Unassembled WGS sequence"/>
</dbReference>
<gene>
    <name evidence="2" type="ORF">GS4_11_02480</name>
</gene>